<dbReference type="EMBL" id="NGJX01000017">
    <property type="protein sequence ID" value="RST99022.1"/>
    <property type="molecule type" value="Genomic_DNA"/>
</dbReference>
<reference evidence="1 2" key="1">
    <citation type="submission" date="2017-05" db="EMBL/GenBank/DDBJ databases">
        <title>Vagococcus spp. assemblies.</title>
        <authorList>
            <person name="Gulvik C.A."/>
        </authorList>
    </citation>
    <scope>NUCLEOTIDE SEQUENCE [LARGE SCALE GENOMIC DNA]</scope>
    <source>
        <strain evidence="1 2">NCFB 2497</strain>
    </source>
</reference>
<dbReference type="Proteomes" id="UP000288197">
    <property type="component" value="Unassembled WGS sequence"/>
</dbReference>
<proteinExistence type="predicted"/>
<dbReference type="GeneID" id="63147481"/>
<dbReference type="PROSITE" id="PS51186">
    <property type="entry name" value="GNAT"/>
    <property type="match status" value="1"/>
</dbReference>
<evidence type="ECO:0000313" key="1">
    <source>
        <dbReference type="EMBL" id="RST99022.1"/>
    </source>
</evidence>
<sequence length="293" mass="33723">MITYRLVKKEDWPSIIKLTNDVFKEKIPMEVSFPLLFNEANTFSYVAILDEKVIGFIGVVPEELYHQGDIFYGSRIGAVCISEDHQGQGIGRSLFRLMKKESDNDFLLVSGQGKLYLQEGCEFFGEFNEFIIPEKNSNLVMREYTGEREELKEIHKLNISGDTYYMKGSTELSILMNAKALGNLWEGEEKLLLIYENEIIVGFLLISTRHENQKIITEVLEYHGQEEILLKAFRQLAVSAEELRVRAYNESLLSNMLEEISKKTPVKNAGTILINEEKVREIPIPHTWDLGFL</sequence>
<dbReference type="Pfam" id="PF13508">
    <property type="entry name" value="Acetyltransf_7"/>
    <property type="match status" value="1"/>
</dbReference>
<dbReference type="SUPFAM" id="SSF55729">
    <property type="entry name" value="Acyl-CoA N-acyltransferases (Nat)"/>
    <property type="match status" value="1"/>
</dbReference>
<protein>
    <submittedName>
        <fullName evidence="1">Uncharacterized protein</fullName>
    </submittedName>
</protein>
<name>A0A369AM76_9ENTE</name>
<accession>A0A369AM76</accession>
<dbReference type="Gene3D" id="3.40.630.30">
    <property type="match status" value="1"/>
</dbReference>
<keyword evidence="2" id="KW-1185">Reference proteome</keyword>
<evidence type="ECO:0000313" key="2">
    <source>
        <dbReference type="Proteomes" id="UP000288197"/>
    </source>
</evidence>
<gene>
    <name evidence="1" type="ORF">CBF32_12340</name>
</gene>
<dbReference type="InterPro" id="IPR016181">
    <property type="entry name" value="Acyl_CoA_acyltransferase"/>
</dbReference>
<dbReference type="InterPro" id="IPR000182">
    <property type="entry name" value="GNAT_dom"/>
</dbReference>
<dbReference type="OrthoDB" id="9797826at2"/>
<dbReference type="AlphaFoldDB" id="A0A369AM76"/>
<dbReference type="CDD" id="cd04301">
    <property type="entry name" value="NAT_SF"/>
    <property type="match status" value="1"/>
</dbReference>
<organism evidence="1 2">
    <name type="scientific">Vagococcus fluvialis</name>
    <dbReference type="NCBI Taxonomy" id="2738"/>
    <lineage>
        <taxon>Bacteria</taxon>
        <taxon>Bacillati</taxon>
        <taxon>Bacillota</taxon>
        <taxon>Bacilli</taxon>
        <taxon>Lactobacillales</taxon>
        <taxon>Enterococcaceae</taxon>
        <taxon>Vagococcus</taxon>
    </lineage>
</organism>
<dbReference type="GO" id="GO:0016747">
    <property type="term" value="F:acyltransferase activity, transferring groups other than amino-acyl groups"/>
    <property type="evidence" value="ECO:0007669"/>
    <property type="project" value="InterPro"/>
</dbReference>
<comment type="caution">
    <text evidence="1">The sequence shown here is derived from an EMBL/GenBank/DDBJ whole genome shotgun (WGS) entry which is preliminary data.</text>
</comment>
<dbReference type="RefSeq" id="WP_114290493.1">
    <property type="nucleotide sequence ID" value="NZ_JARQAY010000007.1"/>
</dbReference>